<dbReference type="PANTHER" id="PTHR37426">
    <property type="entry name" value="RIBOSOMAL RNA LARGE SUBUNIT METHYLTRANSFERASE J"/>
    <property type="match status" value="1"/>
</dbReference>
<evidence type="ECO:0000313" key="3">
    <source>
        <dbReference type="Proteomes" id="UP000282125"/>
    </source>
</evidence>
<feature type="binding site" evidence="1">
    <location>
        <begin position="139"/>
        <end position="140"/>
    </location>
    <ligand>
        <name>S-adenosyl-L-methionine</name>
        <dbReference type="ChEBI" id="CHEBI:59789"/>
    </ligand>
</feature>
<dbReference type="HAMAP" id="MF_00934">
    <property type="entry name" value="23SrRNA_methyltr_J"/>
    <property type="match status" value="1"/>
</dbReference>
<feature type="binding site" evidence="1">
    <location>
        <position position="42"/>
    </location>
    <ligand>
        <name>S-adenosyl-L-methionine</name>
        <dbReference type="ChEBI" id="CHEBI:59789"/>
    </ligand>
</feature>
<keyword evidence="1 2" id="KW-0808">Transferase</keyword>
<keyword evidence="3" id="KW-1185">Reference proteome</keyword>
<name>A0A3P3DWL5_9RHOB</name>
<dbReference type="GO" id="GO:0005829">
    <property type="term" value="C:cytosol"/>
    <property type="evidence" value="ECO:0007669"/>
    <property type="project" value="TreeGrafter"/>
</dbReference>
<feature type="binding site" evidence="1">
    <location>
        <position position="160"/>
    </location>
    <ligand>
        <name>S-adenosyl-L-methionine</name>
        <dbReference type="ChEBI" id="CHEBI:59789"/>
    </ligand>
</feature>
<dbReference type="Pfam" id="PF04378">
    <property type="entry name" value="RsmJ"/>
    <property type="match status" value="1"/>
</dbReference>
<reference evidence="2 3" key="1">
    <citation type="submission" date="2018-11" db="EMBL/GenBank/DDBJ databases">
        <title>Gemmobacter sp. nov., YIM 102744-1 draft genome.</title>
        <authorList>
            <person name="Li G."/>
            <person name="Jiang Y."/>
        </authorList>
    </citation>
    <scope>NUCLEOTIDE SEQUENCE [LARGE SCALE GENOMIC DNA]</scope>
    <source>
        <strain evidence="2 3">YIM 102744-1</strain>
    </source>
</reference>
<dbReference type="InterPro" id="IPR007473">
    <property type="entry name" value="RlmJ"/>
</dbReference>
<protein>
    <recommendedName>
        <fullName evidence="1">Ribosomal RNA large subunit methyltransferase J</fullName>
        <ecNumber evidence="1">2.1.1.266</ecNumber>
    </recommendedName>
    <alternativeName>
        <fullName evidence="1">23S rRNA (adenine(2030)-N6)-methyltransferase</fullName>
    </alternativeName>
    <alternativeName>
        <fullName evidence="1">23S rRNA m6A2030 methyltransferase</fullName>
    </alternativeName>
</protein>
<dbReference type="GO" id="GO:0003723">
    <property type="term" value="F:RNA binding"/>
    <property type="evidence" value="ECO:0007669"/>
    <property type="project" value="UniProtKB-UniRule"/>
</dbReference>
<dbReference type="GO" id="GO:0070475">
    <property type="term" value="P:rRNA base methylation"/>
    <property type="evidence" value="ECO:0007669"/>
    <property type="project" value="UniProtKB-UniRule"/>
</dbReference>
<organism evidence="2 3">
    <name type="scientific">Falsigemmobacter faecalis</name>
    <dbReference type="NCBI Taxonomy" id="2488730"/>
    <lineage>
        <taxon>Bacteria</taxon>
        <taxon>Pseudomonadati</taxon>
        <taxon>Pseudomonadota</taxon>
        <taxon>Alphaproteobacteria</taxon>
        <taxon>Rhodobacterales</taxon>
        <taxon>Paracoccaceae</taxon>
        <taxon>Falsigemmobacter</taxon>
    </lineage>
</organism>
<sequence length="269" mass="29546">MLSYQHIYHAGNAADVQKHALLAWLLDALVAEGKPLSYLETHSGRGLYALNAREAVKTAEAASGVQKLEHVFPEDHPWRRCLQIVREAAGRDAYPGSPVIAGLLLGTHDRMALAELHPKEHAALDEVMADFGAEVYREDGFSMATRISPPAPKRGVMVIDPSYEVKDDYTRMPGLIAGFARRWAEGIIVLWYPILTGGAHLEMLEALTAAHPGALRHEVRFPPAREGHRMEGSGMFILNPPPGLAEEAARITERFAKAQAAPVSGRKRR</sequence>
<evidence type="ECO:0000256" key="1">
    <source>
        <dbReference type="HAMAP-Rule" id="MF_00934"/>
    </source>
</evidence>
<dbReference type="Proteomes" id="UP000282125">
    <property type="component" value="Unassembled WGS sequence"/>
</dbReference>
<comment type="caution">
    <text evidence="2">The sequence shown here is derived from an EMBL/GenBank/DDBJ whole genome shotgun (WGS) entry which is preliminary data.</text>
</comment>
<evidence type="ECO:0000313" key="2">
    <source>
        <dbReference type="EMBL" id="RRH78585.1"/>
    </source>
</evidence>
<keyword evidence="1 2" id="KW-0489">Methyltransferase</keyword>
<dbReference type="GO" id="GO:0036307">
    <property type="term" value="F:23S rRNA (adenine(2030)-N(6))-methyltransferase activity"/>
    <property type="evidence" value="ECO:0007669"/>
    <property type="project" value="UniProtKB-UniRule"/>
</dbReference>
<dbReference type="AlphaFoldDB" id="A0A3P3DWL5"/>
<proteinExistence type="inferred from homology"/>
<feature type="binding site" evidence="1">
    <location>
        <position position="19"/>
    </location>
    <ligand>
        <name>S-adenosyl-L-methionine</name>
        <dbReference type="ChEBI" id="CHEBI:59789"/>
    </ligand>
</feature>
<dbReference type="RefSeq" id="WP_124963163.1">
    <property type="nucleotide sequence ID" value="NZ_RRAZ01000001.1"/>
</dbReference>
<comment type="function">
    <text evidence="1">Specifically methylates the adenine in position 2030 of 23S rRNA.</text>
</comment>
<feature type="active site" description="Proton acceptor" evidence="1">
    <location>
        <position position="160"/>
    </location>
</feature>
<keyword evidence="1" id="KW-0698">rRNA processing</keyword>
<comment type="catalytic activity">
    <reaction evidence="1">
        <text>adenosine(2030) in 23S rRNA + S-adenosyl-L-methionine = N(6)-methyladenosine(2030) in 23S rRNA + S-adenosyl-L-homocysteine + H(+)</text>
        <dbReference type="Rhea" id="RHEA:43736"/>
        <dbReference type="Rhea" id="RHEA-COMP:10668"/>
        <dbReference type="Rhea" id="RHEA-COMP:10669"/>
        <dbReference type="ChEBI" id="CHEBI:15378"/>
        <dbReference type="ChEBI" id="CHEBI:57856"/>
        <dbReference type="ChEBI" id="CHEBI:59789"/>
        <dbReference type="ChEBI" id="CHEBI:74411"/>
        <dbReference type="ChEBI" id="CHEBI:74449"/>
        <dbReference type="EC" id="2.1.1.266"/>
    </reaction>
</comment>
<accession>A0A3P3DWL5</accession>
<feature type="binding site" evidence="1">
    <location>
        <position position="97"/>
    </location>
    <ligand>
        <name>S-adenosyl-L-methionine</name>
        <dbReference type="ChEBI" id="CHEBI:59789"/>
    </ligand>
</feature>
<dbReference type="InterPro" id="IPR029063">
    <property type="entry name" value="SAM-dependent_MTases_sf"/>
</dbReference>
<feature type="site" description="Interaction with substrate rRNA" evidence="1">
    <location>
        <position position="4"/>
    </location>
</feature>
<dbReference type="EMBL" id="RRAZ01000001">
    <property type="protein sequence ID" value="RRH78585.1"/>
    <property type="molecule type" value="Genomic_DNA"/>
</dbReference>
<dbReference type="OrthoDB" id="9791274at2"/>
<dbReference type="EC" id="2.1.1.266" evidence="1"/>
<comment type="similarity">
    <text evidence="1">Belongs to the RlmJ family.</text>
</comment>
<feature type="binding site" evidence="1">
    <location>
        <position position="115"/>
    </location>
    <ligand>
        <name>S-adenosyl-L-methionine</name>
        <dbReference type="ChEBI" id="CHEBI:59789"/>
    </ligand>
</feature>
<dbReference type="PANTHER" id="PTHR37426:SF1">
    <property type="entry name" value="RIBOSOMAL RNA LARGE SUBUNIT METHYLTRANSFERASE J"/>
    <property type="match status" value="1"/>
</dbReference>
<keyword evidence="1" id="KW-0694">RNA-binding</keyword>
<dbReference type="Gene3D" id="3.40.50.150">
    <property type="entry name" value="Vaccinia Virus protein VP39"/>
    <property type="match status" value="1"/>
</dbReference>
<comment type="subunit">
    <text evidence="1">Monomer.</text>
</comment>
<dbReference type="SUPFAM" id="SSF53335">
    <property type="entry name" value="S-adenosyl-L-methionine-dependent methyltransferases"/>
    <property type="match status" value="1"/>
</dbReference>
<keyword evidence="1" id="KW-0949">S-adenosyl-L-methionine</keyword>
<gene>
    <name evidence="1" type="primary">rlmJ</name>
    <name evidence="2" type="ORF">EG244_01130</name>
</gene>